<evidence type="ECO:0000313" key="1">
    <source>
        <dbReference type="EMBL" id="HIU02534.1"/>
    </source>
</evidence>
<evidence type="ECO:0000313" key="2">
    <source>
        <dbReference type="Proteomes" id="UP000824164"/>
    </source>
</evidence>
<accession>A0A9D1HG16</accession>
<dbReference type="InterPro" id="IPR046313">
    <property type="entry name" value="DUF6465"/>
</dbReference>
<dbReference type="AlphaFoldDB" id="A0A9D1HG16"/>
<reference evidence="1" key="1">
    <citation type="submission" date="2020-10" db="EMBL/GenBank/DDBJ databases">
        <authorList>
            <person name="Gilroy R."/>
        </authorList>
    </citation>
    <scope>NUCLEOTIDE SEQUENCE</scope>
    <source>
        <strain evidence="1">CHK187-14744</strain>
    </source>
</reference>
<sequence>MKTSVFVEYLGNQVEDKALISKVKELWVADGNKIKDIKDLKIYVKPEENAAYYVINDDINGKIALD</sequence>
<dbReference type="Pfam" id="PF20069">
    <property type="entry name" value="DUF6465"/>
    <property type="match status" value="1"/>
</dbReference>
<proteinExistence type="predicted"/>
<reference evidence="1" key="2">
    <citation type="journal article" date="2021" name="PeerJ">
        <title>Extensive microbial diversity within the chicken gut microbiome revealed by metagenomics and culture.</title>
        <authorList>
            <person name="Gilroy R."/>
            <person name="Ravi A."/>
            <person name="Getino M."/>
            <person name="Pursley I."/>
            <person name="Horton D.L."/>
            <person name="Alikhan N.F."/>
            <person name="Baker D."/>
            <person name="Gharbi K."/>
            <person name="Hall N."/>
            <person name="Watson M."/>
            <person name="Adriaenssens E.M."/>
            <person name="Foster-Nyarko E."/>
            <person name="Jarju S."/>
            <person name="Secka A."/>
            <person name="Antonio M."/>
            <person name="Oren A."/>
            <person name="Chaudhuri R.R."/>
            <person name="La Ragione R."/>
            <person name="Hildebrand F."/>
            <person name="Pallen M.J."/>
        </authorList>
    </citation>
    <scope>NUCLEOTIDE SEQUENCE</scope>
    <source>
        <strain evidence="1">CHK187-14744</strain>
    </source>
</reference>
<protein>
    <submittedName>
        <fullName evidence="1">Uncharacterized protein</fullName>
    </submittedName>
</protein>
<dbReference type="Proteomes" id="UP000824164">
    <property type="component" value="Unassembled WGS sequence"/>
</dbReference>
<organism evidence="1 2">
    <name type="scientific">Candidatus Onthocola gallistercoris</name>
    <dbReference type="NCBI Taxonomy" id="2840876"/>
    <lineage>
        <taxon>Bacteria</taxon>
        <taxon>Bacillati</taxon>
        <taxon>Bacillota</taxon>
        <taxon>Bacilli</taxon>
        <taxon>Candidatus Onthocola</taxon>
    </lineage>
</organism>
<dbReference type="EMBL" id="DVLT01000034">
    <property type="protein sequence ID" value="HIU02534.1"/>
    <property type="molecule type" value="Genomic_DNA"/>
</dbReference>
<gene>
    <name evidence="1" type="ORF">IAB63_04715</name>
</gene>
<name>A0A9D1HG16_9FIRM</name>
<comment type="caution">
    <text evidence="1">The sequence shown here is derived from an EMBL/GenBank/DDBJ whole genome shotgun (WGS) entry which is preliminary data.</text>
</comment>